<reference evidence="2" key="1">
    <citation type="submission" date="2015-05" db="EMBL/GenBank/DDBJ databases">
        <authorList>
            <person name="Fogelqvist Johan"/>
        </authorList>
    </citation>
    <scope>NUCLEOTIDE SEQUENCE [LARGE SCALE GENOMIC DNA]</scope>
</reference>
<organism evidence="1 2">
    <name type="scientific">Verticillium longisporum</name>
    <name type="common">Verticillium dahliae var. longisporum</name>
    <dbReference type="NCBI Taxonomy" id="100787"/>
    <lineage>
        <taxon>Eukaryota</taxon>
        <taxon>Fungi</taxon>
        <taxon>Dikarya</taxon>
        <taxon>Ascomycota</taxon>
        <taxon>Pezizomycotina</taxon>
        <taxon>Sordariomycetes</taxon>
        <taxon>Hypocreomycetidae</taxon>
        <taxon>Glomerellales</taxon>
        <taxon>Plectosphaerellaceae</taxon>
        <taxon>Verticillium</taxon>
    </lineage>
</organism>
<protein>
    <submittedName>
        <fullName evidence="1">Uncharacterized protein</fullName>
    </submittedName>
</protein>
<dbReference type="Proteomes" id="UP000045706">
    <property type="component" value="Unassembled WGS sequence"/>
</dbReference>
<accession>A0A0G4KGY8</accession>
<evidence type="ECO:0000313" key="1">
    <source>
        <dbReference type="EMBL" id="CRJ95393.1"/>
    </source>
</evidence>
<gene>
    <name evidence="1" type="ORF">BN1723_020814</name>
</gene>
<sequence length="75" mass="8373">TGLGWDLDFIIPFAAIPENGRQIDNIDSKSELAHRIMLTNLLRLLGCVKIQKAERGFETRPAQVVLPMSPNHGTF</sequence>
<dbReference type="EMBL" id="CVQI01000362">
    <property type="protein sequence ID" value="CRJ95393.1"/>
    <property type="molecule type" value="Genomic_DNA"/>
</dbReference>
<feature type="non-terminal residue" evidence="1">
    <location>
        <position position="1"/>
    </location>
</feature>
<proteinExistence type="predicted"/>
<feature type="non-terminal residue" evidence="1">
    <location>
        <position position="75"/>
    </location>
</feature>
<name>A0A0G4KGY8_VERLO</name>
<dbReference type="Gene3D" id="3.40.50.720">
    <property type="entry name" value="NAD(P)-binding Rossmann-like Domain"/>
    <property type="match status" value="1"/>
</dbReference>
<evidence type="ECO:0000313" key="2">
    <source>
        <dbReference type="Proteomes" id="UP000045706"/>
    </source>
</evidence>
<dbReference type="AlphaFoldDB" id="A0A0G4KGY8"/>